<reference evidence="1" key="4">
    <citation type="submission" date="2025-09" db="UniProtKB">
        <authorList>
            <consortium name="Ensembl"/>
        </authorList>
    </citation>
    <scope>IDENTIFICATION</scope>
</reference>
<dbReference type="STRING" id="13735.ENSPSIP00000012111"/>
<evidence type="ECO:0000313" key="1">
    <source>
        <dbReference type="Ensembl" id="ENSPSIP00000012111.1"/>
    </source>
</evidence>
<dbReference type="EMBL" id="AGCU01131469">
    <property type="status" value="NOT_ANNOTATED_CDS"/>
    <property type="molecule type" value="Genomic_DNA"/>
</dbReference>
<name>K7FVQ1_PELSI</name>
<dbReference type="eggNOG" id="ENOG502RTDR">
    <property type="taxonomic scope" value="Eukaryota"/>
</dbReference>
<proteinExistence type="predicted"/>
<reference evidence="1" key="3">
    <citation type="submission" date="2025-08" db="UniProtKB">
        <authorList>
            <consortium name="Ensembl"/>
        </authorList>
    </citation>
    <scope>IDENTIFICATION</scope>
</reference>
<protein>
    <recommendedName>
        <fullName evidence="3">Ciliary associated calcium binding coiled-coil 1</fullName>
    </recommendedName>
</protein>
<dbReference type="PANTHER" id="PTHR28457">
    <property type="entry name" value="COILED-COIL DOMAIN-CONTAINING PROTEIN 189"/>
    <property type="match status" value="1"/>
</dbReference>
<dbReference type="OMA" id="EQECHPE"/>
<dbReference type="PANTHER" id="PTHR28457:SF3">
    <property type="entry name" value="CILIARY-ASSOCIATED CALCIUM-BINDING COILED-COIL PROTEIN 1"/>
    <property type="match status" value="1"/>
</dbReference>
<dbReference type="HOGENOM" id="CLU_2176622_0_0_1"/>
<dbReference type="Proteomes" id="UP000007267">
    <property type="component" value="Unassembled WGS sequence"/>
</dbReference>
<sequence length="111" mass="12540">VIELVKPMDTLFPAPLEEAISYDIYSSFIAVPPESEVEIEEIEQECHPEGLQPETESLDVDPMAGFTIADVKSVLGQITNEIIGSLQTEINEKLEMQEEAYTMRIEKLKKR</sequence>
<evidence type="ECO:0008006" key="3">
    <source>
        <dbReference type="Google" id="ProtNLM"/>
    </source>
</evidence>
<reference evidence="2" key="2">
    <citation type="journal article" date="2013" name="Nat. Genet.">
        <title>The draft genomes of soft-shell turtle and green sea turtle yield insights into the development and evolution of the turtle-specific body plan.</title>
        <authorList>
            <person name="Wang Z."/>
            <person name="Pascual-Anaya J."/>
            <person name="Zadissa A."/>
            <person name="Li W."/>
            <person name="Niimura Y."/>
            <person name="Huang Z."/>
            <person name="Li C."/>
            <person name="White S."/>
            <person name="Xiong Z."/>
            <person name="Fang D."/>
            <person name="Wang B."/>
            <person name="Ming Y."/>
            <person name="Chen Y."/>
            <person name="Zheng Y."/>
            <person name="Kuraku S."/>
            <person name="Pignatelli M."/>
            <person name="Herrero J."/>
            <person name="Beal K."/>
            <person name="Nozawa M."/>
            <person name="Li Q."/>
            <person name="Wang J."/>
            <person name="Zhang H."/>
            <person name="Yu L."/>
            <person name="Shigenobu S."/>
            <person name="Wang J."/>
            <person name="Liu J."/>
            <person name="Flicek P."/>
            <person name="Searle S."/>
            <person name="Wang J."/>
            <person name="Kuratani S."/>
            <person name="Yin Y."/>
            <person name="Aken B."/>
            <person name="Zhang G."/>
            <person name="Irie N."/>
        </authorList>
    </citation>
    <scope>NUCLEOTIDE SEQUENCE [LARGE SCALE GENOMIC DNA]</scope>
    <source>
        <strain evidence="2">Daiwa-1</strain>
    </source>
</reference>
<dbReference type="AlphaFoldDB" id="K7FVQ1"/>
<keyword evidence="2" id="KW-1185">Reference proteome</keyword>
<dbReference type="Ensembl" id="ENSPSIT00000012169.1">
    <property type="protein sequence ID" value="ENSPSIP00000012111.1"/>
    <property type="gene ID" value="ENSPSIG00000010932.1"/>
</dbReference>
<dbReference type="GeneTree" id="ENSGT01050000246896"/>
<evidence type="ECO:0000313" key="2">
    <source>
        <dbReference type="Proteomes" id="UP000007267"/>
    </source>
</evidence>
<organism evidence="1 2">
    <name type="scientific">Pelodiscus sinensis</name>
    <name type="common">Chinese softshell turtle</name>
    <name type="synonym">Trionyx sinensis</name>
    <dbReference type="NCBI Taxonomy" id="13735"/>
    <lineage>
        <taxon>Eukaryota</taxon>
        <taxon>Metazoa</taxon>
        <taxon>Chordata</taxon>
        <taxon>Craniata</taxon>
        <taxon>Vertebrata</taxon>
        <taxon>Euteleostomi</taxon>
        <taxon>Archelosauria</taxon>
        <taxon>Testudinata</taxon>
        <taxon>Testudines</taxon>
        <taxon>Cryptodira</taxon>
        <taxon>Trionychia</taxon>
        <taxon>Trionychidae</taxon>
        <taxon>Pelodiscus</taxon>
    </lineage>
</organism>
<reference evidence="2" key="1">
    <citation type="submission" date="2011-10" db="EMBL/GenBank/DDBJ databases">
        <authorList>
            <consortium name="Soft-shell Turtle Genome Consortium"/>
        </authorList>
    </citation>
    <scope>NUCLEOTIDE SEQUENCE [LARGE SCALE GENOMIC DNA]</scope>
    <source>
        <strain evidence="2">Daiwa-1</strain>
    </source>
</reference>
<accession>K7FVQ1</accession>
<dbReference type="InterPro" id="IPR032727">
    <property type="entry name" value="CLAMP"/>
</dbReference>
<dbReference type="EMBL" id="AGCU01131470">
    <property type="status" value="NOT_ANNOTATED_CDS"/>
    <property type="molecule type" value="Genomic_DNA"/>
</dbReference>